<name>A0A1B3B793_SCAPY</name>
<accession>A0A1B3B793</accession>
<dbReference type="PANTHER" id="PTHR21137">
    <property type="entry name" value="ODORANT RECEPTOR"/>
    <property type="match status" value="1"/>
</dbReference>
<keyword evidence="8 10" id="KW-0675">Receptor</keyword>
<organism evidence="11">
    <name type="scientific">Scaeva pyrastri</name>
    <name type="common">Hoverfly</name>
    <name type="synonym">Musca pyrastri</name>
    <dbReference type="NCBI Taxonomy" id="219539"/>
    <lineage>
        <taxon>Eukaryota</taxon>
        <taxon>Metazoa</taxon>
        <taxon>Ecdysozoa</taxon>
        <taxon>Arthropoda</taxon>
        <taxon>Hexapoda</taxon>
        <taxon>Insecta</taxon>
        <taxon>Pterygota</taxon>
        <taxon>Neoptera</taxon>
        <taxon>Endopterygota</taxon>
        <taxon>Diptera</taxon>
        <taxon>Brachycera</taxon>
        <taxon>Muscomorpha</taxon>
        <taxon>Syrphoidea</taxon>
        <taxon>Syrphidae</taxon>
        <taxon>Syrphinae</taxon>
        <taxon>Syrphini</taxon>
        <taxon>Scaeva</taxon>
    </lineage>
</organism>
<reference evidence="11" key="1">
    <citation type="submission" date="2015-12" db="EMBL/GenBank/DDBJ databases">
        <authorList>
            <person name="Shamseldin A."/>
            <person name="Moawad H."/>
            <person name="Abd El-Rahim W.M."/>
            <person name="Sadowsky M.J."/>
        </authorList>
    </citation>
    <scope>NUCLEOTIDE SEQUENCE</scope>
</reference>
<sequence length="403" mass="46331">MYYQPTLPDGTPITLPWQLRSFFSNVLWPLQDNPTPKMKRIDNIFVGFTFFSFLLAVEAAIVFFINNLSDIFLSTEAFSNLVTYNDVILRLFNMAWQKNALKKLLKKFYAEIYVDEKENSEIHKKVQKIIGPINIYAWVYITSFLTFVIGPIIAAFLYNTRLLPHKLEFHFSLENPFVYAWIMAQLTYNGLCASLFVGGEICLLGNFVGYLCARFEMMQEELEEIDDFLISVNDSSKLAGKFLKIVDKCIARTNKLIEFAEEIQKVFSFQFFVMTAHSTLMLCVVIFQTSILDFGSAKFISYVLWMVAKVFELIILGGLGSRLITTTNNISSMFYHCNWEQIVFRSTNRKDNIILMKKINAAILIYHNQIKLNGFGFFSISLEQAASLIQGAGSYFTVLQTFS</sequence>
<dbReference type="AlphaFoldDB" id="A0A1B3B793"/>
<evidence type="ECO:0000313" key="11">
    <source>
        <dbReference type="EMBL" id="AOE48073.1"/>
    </source>
</evidence>
<evidence type="ECO:0000256" key="2">
    <source>
        <dbReference type="ARBA" id="ARBA00022475"/>
    </source>
</evidence>
<reference evidence="11" key="2">
    <citation type="journal article" date="2016" name="PLoS ONE">
        <title>Molecular Characterization and Sex Distribution of Chemosensory Receptor Gene Family Based on Transcriptome Analysis of Scaeva pyrastri.</title>
        <authorList>
            <person name="Li X.M."/>
            <person name="Zhu X.Y."/>
            <person name="He P."/>
            <person name="Xu L."/>
            <person name="Sun L."/>
            <person name="Chen L."/>
            <person name="Wang Z.Q."/>
            <person name="Deng D.G."/>
            <person name="Zhang Y.N."/>
        </authorList>
    </citation>
    <scope>NUCLEOTIDE SEQUENCE</scope>
</reference>
<keyword evidence="6 10" id="KW-1133">Transmembrane helix</keyword>
<dbReference type="GO" id="GO:0005549">
    <property type="term" value="F:odorant binding"/>
    <property type="evidence" value="ECO:0007669"/>
    <property type="project" value="InterPro"/>
</dbReference>
<protein>
    <recommendedName>
        <fullName evidence="10">Odorant receptor</fullName>
    </recommendedName>
</protein>
<dbReference type="GO" id="GO:0004984">
    <property type="term" value="F:olfactory receptor activity"/>
    <property type="evidence" value="ECO:0007669"/>
    <property type="project" value="InterPro"/>
</dbReference>
<keyword evidence="4 10" id="KW-0812">Transmembrane</keyword>
<evidence type="ECO:0000256" key="10">
    <source>
        <dbReference type="RuleBase" id="RU351113"/>
    </source>
</evidence>
<keyword evidence="2" id="KW-1003">Cell membrane</keyword>
<feature type="transmembrane region" description="Helical" evidence="10">
    <location>
        <begin position="44"/>
        <end position="65"/>
    </location>
</feature>
<evidence type="ECO:0000256" key="6">
    <source>
        <dbReference type="ARBA" id="ARBA00022989"/>
    </source>
</evidence>
<feature type="transmembrane region" description="Helical" evidence="10">
    <location>
        <begin position="299"/>
        <end position="319"/>
    </location>
</feature>
<proteinExistence type="evidence at transcript level"/>
<dbReference type="Pfam" id="PF02949">
    <property type="entry name" value="7tm_6"/>
    <property type="match status" value="1"/>
</dbReference>
<evidence type="ECO:0000256" key="3">
    <source>
        <dbReference type="ARBA" id="ARBA00022606"/>
    </source>
</evidence>
<feature type="transmembrane region" description="Helical" evidence="10">
    <location>
        <begin position="135"/>
        <end position="158"/>
    </location>
</feature>
<evidence type="ECO:0000256" key="8">
    <source>
        <dbReference type="ARBA" id="ARBA00023170"/>
    </source>
</evidence>
<keyword evidence="3 10" id="KW-0716">Sensory transduction</keyword>
<dbReference type="GO" id="GO:0005886">
    <property type="term" value="C:plasma membrane"/>
    <property type="evidence" value="ECO:0007669"/>
    <property type="project" value="UniProtKB-SubCell"/>
</dbReference>
<dbReference type="PANTHER" id="PTHR21137:SF35">
    <property type="entry name" value="ODORANT RECEPTOR 19A-RELATED"/>
    <property type="match status" value="1"/>
</dbReference>
<keyword evidence="7 10" id="KW-0472">Membrane</keyword>
<keyword evidence="5 10" id="KW-0552">Olfaction</keyword>
<comment type="subcellular location">
    <subcellularLocation>
        <location evidence="1 10">Cell membrane</location>
        <topology evidence="1 10">Multi-pass membrane protein</topology>
    </subcellularLocation>
</comment>
<keyword evidence="9 10" id="KW-0807">Transducer</keyword>
<comment type="similarity">
    <text evidence="10">Belongs to the insect chemoreceptor superfamily. Heteromeric odorant receptor channel (TC 1.A.69) family.</text>
</comment>
<evidence type="ECO:0000256" key="9">
    <source>
        <dbReference type="ARBA" id="ARBA00023224"/>
    </source>
</evidence>
<evidence type="ECO:0000256" key="1">
    <source>
        <dbReference type="ARBA" id="ARBA00004651"/>
    </source>
</evidence>
<dbReference type="InterPro" id="IPR004117">
    <property type="entry name" value="7tm6_olfct_rcpt"/>
</dbReference>
<feature type="transmembrane region" description="Helical" evidence="10">
    <location>
        <begin position="178"/>
        <end position="211"/>
    </location>
</feature>
<dbReference type="EMBL" id="KU291823">
    <property type="protein sequence ID" value="AOE48073.1"/>
    <property type="molecule type" value="mRNA"/>
</dbReference>
<comment type="caution">
    <text evidence="10">Lacks conserved residue(s) required for the propagation of feature annotation.</text>
</comment>
<evidence type="ECO:0000256" key="7">
    <source>
        <dbReference type="ARBA" id="ARBA00023136"/>
    </source>
</evidence>
<dbReference type="GO" id="GO:0007165">
    <property type="term" value="P:signal transduction"/>
    <property type="evidence" value="ECO:0007669"/>
    <property type="project" value="UniProtKB-KW"/>
</dbReference>
<evidence type="ECO:0000256" key="5">
    <source>
        <dbReference type="ARBA" id="ARBA00022725"/>
    </source>
</evidence>
<evidence type="ECO:0000256" key="4">
    <source>
        <dbReference type="ARBA" id="ARBA00022692"/>
    </source>
</evidence>
<feature type="transmembrane region" description="Helical" evidence="10">
    <location>
        <begin position="266"/>
        <end position="287"/>
    </location>
</feature>